<proteinExistence type="inferred from homology"/>
<evidence type="ECO:0000256" key="6">
    <source>
        <dbReference type="ARBA" id="ARBA00039017"/>
    </source>
</evidence>
<dbReference type="InterPro" id="IPR000868">
    <property type="entry name" value="Isochorismatase-like_dom"/>
</dbReference>
<comment type="caution">
    <text evidence="9">The sequence shown here is derived from an EMBL/GenBank/DDBJ whole genome shotgun (WGS) entry which is preliminary data.</text>
</comment>
<dbReference type="InterPro" id="IPR036380">
    <property type="entry name" value="Isochorismatase-like_sf"/>
</dbReference>
<evidence type="ECO:0000256" key="5">
    <source>
        <dbReference type="ARBA" id="ARBA00037900"/>
    </source>
</evidence>
<accession>A0ABU2JDE5</accession>
<sequence>MPRSRALLIVDVQPTFCEGGELAVAGGNAVAGRIADYVRAGRGDYALTETSQDWHVDPGSHFSDHPDFVDTWPPHGLVGKPNAELHRDVSAALAPAGADVTIKKGLHQAAYSAFDGTDAEGRSLAEVLGAAGIDAVDVCGIAESHCVRATALDALRAGLRVRLLTDLTVPVTEESGAQARADIQAAGGELVSVG</sequence>
<dbReference type="PANTHER" id="PTHR11080:SF2">
    <property type="entry name" value="LD05707P"/>
    <property type="match status" value="1"/>
</dbReference>
<evidence type="ECO:0000256" key="4">
    <source>
        <dbReference type="ARBA" id="ARBA00022801"/>
    </source>
</evidence>
<keyword evidence="3" id="KW-0479">Metal-binding</keyword>
<evidence type="ECO:0000313" key="10">
    <source>
        <dbReference type="Proteomes" id="UP001183176"/>
    </source>
</evidence>
<dbReference type="EMBL" id="JAVREH010000026">
    <property type="protein sequence ID" value="MDT0263011.1"/>
    <property type="molecule type" value="Genomic_DNA"/>
</dbReference>
<dbReference type="EC" id="3.5.1.19" evidence="6"/>
<gene>
    <name evidence="9" type="ORF">RM423_16595</name>
</gene>
<organism evidence="9 10">
    <name type="scientific">Jatrophihabitans lederbergiae</name>
    <dbReference type="NCBI Taxonomy" id="3075547"/>
    <lineage>
        <taxon>Bacteria</taxon>
        <taxon>Bacillati</taxon>
        <taxon>Actinomycetota</taxon>
        <taxon>Actinomycetes</taxon>
        <taxon>Jatrophihabitantales</taxon>
        <taxon>Jatrophihabitantaceae</taxon>
        <taxon>Jatrophihabitans</taxon>
    </lineage>
</organism>
<keyword evidence="2" id="KW-0662">Pyridine nucleotide biosynthesis</keyword>
<evidence type="ECO:0000313" key="9">
    <source>
        <dbReference type="EMBL" id="MDT0263011.1"/>
    </source>
</evidence>
<evidence type="ECO:0000256" key="1">
    <source>
        <dbReference type="ARBA" id="ARBA00006336"/>
    </source>
</evidence>
<dbReference type="Pfam" id="PF00857">
    <property type="entry name" value="Isochorismatase"/>
    <property type="match status" value="1"/>
</dbReference>
<name>A0ABU2JDE5_9ACTN</name>
<keyword evidence="4" id="KW-0378">Hydrolase</keyword>
<dbReference type="Proteomes" id="UP001183176">
    <property type="component" value="Unassembled WGS sequence"/>
</dbReference>
<comment type="pathway">
    <text evidence="5">Cofactor biosynthesis; nicotinate biosynthesis; nicotinate from nicotinamide: step 1/1.</text>
</comment>
<evidence type="ECO:0000259" key="8">
    <source>
        <dbReference type="Pfam" id="PF00857"/>
    </source>
</evidence>
<protein>
    <recommendedName>
        <fullName evidence="6">nicotinamidase</fullName>
        <ecNumber evidence="6">3.5.1.19</ecNumber>
    </recommendedName>
    <alternativeName>
        <fullName evidence="7">Nicotinamide deamidase</fullName>
    </alternativeName>
</protein>
<feature type="domain" description="Isochorismatase-like" evidence="8">
    <location>
        <begin position="6"/>
        <end position="192"/>
    </location>
</feature>
<evidence type="ECO:0000256" key="3">
    <source>
        <dbReference type="ARBA" id="ARBA00022723"/>
    </source>
</evidence>
<dbReference type="RefSeq" id="WP_311424158.1">
    <property type="nucleotide sequence ID" value="NZ_JAVREH010000026.1"/>
</dbReference>
<dbReference type="PANTHER" id="PTHR11080">
    <property type="entry name" value="PYRAZINAMIDASE/NICOTINAMIDASE"/>
    <property type="match status" value="1"/>
</dbReference>
<reference evidence="10" key="1">
    <citation type="submission" date="2023-07" db="EMBL/GenBank/DDBJ databases">
        <title>30 novel species of actinomycetes from the DSMZ collection.</title>
        <authorList>
            <person name="Nouioui I."/>
        </authorList>
    </citation>
    <scope>NUCLEOTIDE SEQUENCE [LARGE SCALE GENOMIC DNA]</scope>
    <source>
        <strain evidence="10">DSM 44399</strain>
    </source>
</reference>
<evidence type="ECO:0000256" key="2">
    <source>
        <dbReference type="ARBA" id="ARBA00022642"/>
    </source>
</evidence>
<dbReference type="InterPro" id="IPR052347">
    <property type="entry name" value="Isochorismatase_Nicotinamidase"/>
</dbReference>
<keyword evidence="10" id="KW-1185">Reference proteome</keyword>
<comment type="similarity">
    <text evidence="1">Belongs to the isochorismatase family.</text>
</comment>
<dbReference type="SUPFAM" id="SSF52499">
    <property type="entry name" value="Isochorismatase-like hydrolases"/>
    <property type="match status" value="1"/>
</dbReference>
<evidence type="ECO:0000256" key="7">
    <source>
        <dbReference type="ARBA" id="ARBA00043224"/>
    </source>
</evidence>
<dbReference type="Gene3D" id="3.40.50.850">
    <property type="entry name" value="Isochorismatase-like"/>
    <property type="match status" value="1"/>
</dbReference>